<evidence type="ECO:0000313" key="1">
    <source>
        <dbReference type="EMBL" id="CEK83452.1"/>
    </source>
</evidence>
<sequence>MTVFEDFDNFKCILFTDFFKDIQSLTVNKEEYVYVGIVLPNEYQHTEMTRCTGINNISQEIKSRRWKWLAHTFRIQKTRHPHVVLKWNP</sequence>
<organism evidence="1">
    <name type="scientific">Arion vulgaris</name>
    <dbReference type="NCBI Taxonomy" id="1028688"/>
    <lineage>
        <taxon>Eukaryota</taxon>
        <taxon>Metazoa</taxon>
        <taxon>Spiralia</taxon>
        <taxon>Lophotrochozoa</taxon>
        <taxon>Mollusca</taxon>
        <taxon>Gastropoda</taxon>
        <taxon>Heterobranchia</taxon>
        <taxon>Euthyneura</taxon>
        <taxon>Panpulmonata</taxon>
        <taxon>Eupulmonata</taxon>
        <taxon>Stylommatophora</taxon>
        <taxon>Helicina</taxon>
        <taxon>Arionoidea</taxon>
        <taxon>Arionidae</taxon>
        <taxon>Arion</taxon>
    </lineage>
</organism>
<name>A0A0B7AS99_9EUPU</name>
<gene>
    <name evidence="1" type="primary">ORF137123</name>
</gene>
<reference evidence="1" key="1">
    <citation type="submission" date="2014-12" db="EMBL/GenBank/DDBJ databases">
        <title>Insight into the proteome of Arion vulgaris.</title>
        <authorList>
            <person name="Aradska J."/>
            <person name="Bulat T."/>
            <person name="Smidak R."/>
            <person name="Sarate P."/>
            <person name="Gangsoo J."/>
            <person name="Sialana F."/>
            <person name="Bilban M."/>
            <person name="Lubec G."/>
        </authorList>
    </citation>
    <scope>NUCLEOTIDE SEQUENCE</scope>
    <source>
        <tissue evidence="1">Skin</tissue>
    </source>
</reference>
<protein>
    <submittedName>
        <fullName evidence="1">Uncharacterized protein</fullName>
    </submittedName>
</protein>
<accession>A0A0B7AS99</accession>
<dbReference type="EMBL" id="HACG01036587">
    <property type="protein sequence ID" value="CEK83452.1"/>
    <property type="molecule type" value="Transcribed_RNA"/>
</dbReference>
<dbReference type="AlphaFoldDB" id="A0A0B7AS99"/>
<proteinExistence type="predicted"/>